<organism evidence="1 2">
    <name type="scientific">Acaryochloris marina (strain MBIC 11017)</name>
    <dbReference type="NCBI Taxonomy" id="329726"/>
    <lineage>
        <taxon>Bacteria</taxon>
        <taxon>Bacillati</taxon>
        <taxon>Cyanobacteriota</taxon>
        <taxon>Cyanophyceae</taxon>
        <taxon>Acaryochloridales</taxon>
        <taxon>Acaryochloridaceae</taxon>
        <taxon>Acaryochloris</taxon>
    </lineage>
</organism>
<keyword evidence="1" id="KW-0614">Plasmid</keyword>
<reference evidence="1 2" key="1">
    <citation type="journal article" date="2008" name="Proc. Natl. Acad. Sci. U.S.A.">
        <title>Niche adaptation and genome expansion in the chlorophyll d-producing cyanobacterium Acaryochloris marina.</title>
        <authorList>
            <person name="Swingley W.D."/>
            <person name="Chen M."/>
            <person name="Cheung P.C."/>
            <person name="Conrad A.L."/>
            <person name="Dejesa L.C."/>
            <person name="Hao J."/>
            <person name="Honchak B.M."/>
            <person name="Karbach L.E."/>
            <person name="Kurdoglu A."/>
            <person name="Lahiri S."/>
            <person name="Mastrian S.D."/>
            <person name="Miyashita H."/>
            <person name="Page L."/>
            <person name="Ramakrishna P."/>
            <person name="Satoh S."/>
            <person name="Sattley W.M."/>
            <person name="Shimada Y."/>
            <person name="Taylor H.L."/>
            <person name="Tomo T."/>
            <person name="Tsuchiya T."/>
            <person name="Wang Z.T."/>
            <person name="Raymond J."/>
            <person name="Mimuro M."/>
            <person name="Blankenship R.E."/>
            <person name="Touchman J.W."/>
        </authorList>
    </citation>
    <scope>NUCLEOTIDE SEQUENCE [LARGE SCALE GENOMIC DNA]</scope>
    <source>
        <strain evidence="2">MBIC 11017</strain>
        <plasmid evidence="2">Plasmid pREB5</plasmid>
    </source>
</reference>
<accession>A8ZP87</accession>
<dbReference type="AlphaFoldDB" id="A8ZP87"/>
<protein>
    <submittedName>
        <fullName evidence="1">Uncharacterized protein</fullName>
    </submittedName>
</protein>
<evidence type="ECO:0000313" key="2">
    <source>
        <dbReference type="Proteomes" id="UP000000268"/>
    </source>
</evidence>
<geneLocation type="plasmid" evidence="1 2">
    <name>pREB5</name>
</geneLocation>
<dbReference type="HOGENOM" id="CLU_2985920_0_0_3"/>
<keyword evidence="2" id="KW-1185">Reference proteome</keyword>
<dbReference type="Proteomes" id="UP000000268">
    <property type="component" value="Plasmid pREB5"/>
</dbReference>
<evidence type="ECO:0000313" key="1">
    <source>
        <dbReference type="EMBL" id="ABW32823.1"/>
    </source>
</evidence>
<dbReference type="KEGG" id="amr:AM1_E0053"/>
<sequence length="57" mass="6969">MRVKIFADGLSKWYFEWLNRYRCLGKDYEIYLETIEVMINICFIRLLMCRLVTLVSV</sequence>
<dbReference type="EMBL" id="CP000842">
    <property type="protein sequence ID" value="ABW32823.1"/>
    <property type="molecule type" value="Genomic_DNA"/>
</dbReference>
<dbReference type="RefSeq" id="WP_012168028.1">
    <property type="nucleotide sequence ID" value="NC_009930.1"/>
</dbReference>
<proteinExistence type="predicted"/>
<name>A8ZP87_ACAM1</name>
<gene>
    <name evidence="1" type="ordered locus">AM1_E0053</name>
</gene>